<name>R6U4A3_9BACT</name>
<dbReference type="AlphaFoldDB" id="R6U4A3"/>
<proteinExistence type="predicted"/>
<sequence length="76" mass="8208">MKRHGSGAAFSGCFRLAEQKLSDVESEISGDEDMVFDLESIEYNLPTITGRQPSLAECYHSKIAALLTPVGSVTDS</sequence>
<dbReference type="Proteomes" id="UP000017938">
    <property type="component" value="Unassembled WGS sequence"/>
</dbReference>
<dbReference type="STRING" id="1263015.BN580_01682"/>
<comment type="caution">
    <text evidence="1">The sequence shown here is derived from an EMBL/GenBank/DDBJ whole genome shotgun (WGS) entry which is preliminary data.</text>
</comment>
<evidence type="ECO:0000313" key="2">
    <source>
        <dbReference type="Proteomes" id="UP000017938"/>
    </source>
</evidence>
<accession>R6U4A3</accession>
<dbReference type="EMBL" id="CBFW010000260">
    <property type="protein sequence ID" value="CDC74941.1"/>
    <property type="molecule type" value="Genomic_DNA"/>
</dbReference>
<organism evidence="1 2">
    <name type="scientific">Candidatus Colimorpha enterica</name>
    <dbReference type="NCBI Taxonomy" id="3083063"/>
    <lineage>
        <taxon>Bacteria</taxon>
        <taxon>Pseudomonadati</taxon>
        <taxon>Bacteroidota</taxon>
        <taxon>Bacteroidia</taxon>
        <taxon>Bacteroidales</taxon>
        <taxon>Candidatus Colimorpha</taxon>
    </lineage>
</organism>
<reference evidence="1" key="1">
    <citation type="submission" date="2012-11" db="EMBL/GenBank/DDBJ databases">
        <title>Dependencies among metagenomic species, viruses, plasmids and units of genetic variation.</title>
        <authorList>
            <person name="Nielsen H.B."/>
            <person name="Almeida M."/>
            <person name="Juncker A.S."/>
            <person name="Rasmussen S."/>
            <person name="Li J."/>
            <person name="Sunagawa S."/>
            <person name="Plichta D."/>
            <person name="Gautier L."/>
            <person name="Le Chatelier E."/>
            <person name="Peletier E."/>
            <person name="Bonde I."/>
            <person name="Nielsen T."/>
            <person name="Manichanh C."/>
            <person name="Arumugam M."/>
            <person name="Batto J."/>
            <person name="Santos M.B.Q.D."/>
            <person name="Blom N."/>
            <person name="Borruel N."/>
            <person name="Burgdorf K.S."/>
            <person name="Boumezbeur F."/>
            <person name="Casellas F."/>
            <person name="Dore J."/>
            <person name="Guarner F."/>
            <person name="Hansen T."/>
            <person name="Hildebrand F."/>
            <person name="Kaas R.S."/>
            <person name="Kennedy S."/>
            <person name="Kristiansen K."/>
            <person name="Kultima J.R."/>
            <person name="Leonard P."/>
            <person name="Levenez F."/>
            <person name="Lund O."/>
            <person name="Moumen B."/>
            <person name="Le Paslier D."/>
            <person name="Pons N."/>
            <person name="Pedersen O."/>
            <person name="Prifti E."/>
            <person name="Qin J."/>
            <person name="Raes J."/>
            <person name="Tap J."/>
            <person name="Tims S."/>
            <person name="Ussery D.W."/>
            <person name="Yamada T."/>
            <person name="MetaHit consortium"/>
            <person name="Renault P."/>
            <person name="Sicheritz-Ponten T."/>
            <person name="Bork P."/>
            <person name="Wang J."/>
            <person name="Brunak S."/>
            <person name="Ehrlich S.D."/>
        </authorList>
    </citation>
    <scope>NUCLEOTIDE SEQUENCE [LARGE SCALE GENOMIC DNA]</scope>
</reference>
<gene>
    <name evidence="1" type="ORF">BN580_01682</name>
</gene>
<evidence type="ECO:0000313" key="1">
    <source>
        <dbReference type="EMBL" id="CDC74941.1"/>
    </source>
</evidence>
<protein>
    <submittedName>
        <fullName evidence="1">Uncharacterized protein</fullName>
    </submittedName>
</protein>